<accession>G1PAP9</accession>
<keyword evidence="1" id="KW-1133">Transmembrane helix</keyword>
<dbReference type="Ensembl" id="ENSMLUT00000008079.2">
    <property type="protein sequence ID" value="ENSMLUP00000007379.2"/>
    <property type="gene ID" value="ENSMLUG00000008088.2"/>
</dbReference>
<evidence type="ECO:0000256" key="1">
    <source>
        <dbReference type="SAM" id="Phobius"/>
    </source>
</evidence>
<sequence>MPTLKPVGHQSTNWMLRLVLMVAMAALTSLGTTVTFHHLVGWLKARIGDFCYRKLLMVGFLSRDDRGICGQREVDAGIGHQVGLEFSQINIQGSIKPEGCSDGGHNLANKAVKVSVGWALNIEVSTTDVIDGLVVNHEGTIRVLQGGVGGEDGVVGLNYSCGDLGGWVNGELQLGLLAIIDGETFHQQGGEPRTSAPTKAVENQEALKACALVSSFRIRSRTRSMISLPMV</sequence>
<dbReference type="Proteomes" id="UP000001074">
    <property type="component" value="Unassembled WGS sequence"/>
</dbReference>
<dbReference type="EMBL" id="AAPE02007516">
    <property type="status" value="NOT_ANNOTATED_CDS"/>
    <property type="molecule type" value="Genomic_DNA"/>
</dbReference>
<dbReference type="InParanoid" id="G1PAP9"/>
<reference evidence="2 3" key="1">
    <citation type="journal article" date="2011" name="Nature">
        <title>A high-resolution map of human evolutionary constraint using 29 mammals.</title>
        <authorList>
            <person name="Lindblad-Toh K."/>
            <person name="Garber M."/>
            <person name="Zuk O."/>
            <person name="Lin M.F."/>
            <person name="Parker B.J."/>
            <person name="Washietl S."/>
            <person name="Kheradpour P."/>
            <person name="Ernst J."/>
            <person name="Jordan G."/>
            <person name="Mauceli E."/>
            <person name="Ward L.D."/>
            <person name="Lowe C.B."/>
            <person name="Holloway A.K."/>
            <person name="Clamp M."/>
            <person name="Gnerre S."/>
            <person name="Alfoldi J."/>
            <person name="Beal K."/>
            <person name="Chang J."/>
            <person name="Clawson H."/>
            <person name="Cuff J."/>
            <person name="Di Palma F."/>
            <person name="Fitzgerald S."/>
            <person name="Flicek P."/>
            <person name="Guttman M."/>
            <person name="Hubisz M.J."/>
            <person name="Jaffe D.B."/>
            <person name="Jungreis I."/>
            <person name="Kent W.J."/>
            <person name="Kostka D."/>
            <person name="Lara M."/>
            <person name="Martins A.L."/>
            <person name="Massingham T."/>
            <person name="Moltke I."/>
            <person name="Raney B.J."/>
            <person name="Rasmussen M.D."/>
            <person name="Robinson J."/>
            <person name="Stark A."/>
            <person name="Vilella A.J."/>
            <person name="Wen J."/>
            <person name="Xie X."/>
            <person name="Zody M.C."/>
            <person name="Baldwin J."/>
            <person name="Bloom T."/>
            <person name="Chin C.W."/>
            <person name="Heiman D."/>
            <person name="Nicol R."/>
            <person name="Nusbaum C."/>
            <person name="Young S."/>
            <person name="Wilkinson J."/>
            <person name="Worley K.C."/>
            <person name="Kovar C.L."/>
            <person name="Muzny D.M."/>
            <person name="Gibbs R.A."/>
            <person name="Cree A."/>
            <person name="Dihn H.H."/>
            <person name="Fowler G."/>
            <person name="Jhangiani S."/>
            <person name="Joshi V."/>
            <person name="Lee S."/>
            <person name="Lewis L.R."/>
            <person name="Nazareth L.V."/>
            <person name="Okwuonu G."/>
            <person name="Santibanez J."/>
            <person name="Warren W.C."/>
            <person name="Mardis E.R."/>
            <person name="Weinstock G.M."/>
            <person name="Wilson R.K."/>
            <person name="Delehaunty K."/>
            <person name="Dooling D."/>
            <person name="Fronik C."/>
            <person name="Fulton L."/>
            <person name="Fulton B."/>
            <person name="Graves T."/>
            <person name="Minx P."/>
            <person name="Sodergren E."/>
            <person name="Birney E."/>
            <person name="Margulies E.H."/>
            <person name="Herrero J."/>
            <person name="Green E.D."/>
            <person name="Haussler D."/>
            <person name="Siepel A."/>
            <person name="Goldman N."/>
            <person name="Pollard K.S."/>
            <person name="Pedersen J.S."/>
            <person name="Lander E.S."/>
            <person name="Kellis M."/>
        </authorList>
    </citation>
    <scope>NUCLEOTIDE SEQUENCE [LARGE SCALE GENOMIC DNA]</scope>
</reference>
<reference evidence="2" key="2">
    <citation type="submission" date="2025-08" db="UniProtKB">
        <authorList>
            <consortium name="Ensembl"/>
        </authorList>
    </citation>
    <scope>IDENTIFICATION</scope>
</reference>
<dbReference type="AlphaFoldDB" id="G1PAP9"/>
<feature type="transmembrane region" description="Helical" evidence="1">
    <location>
        <begin position="14"/>
        <end position="36"/>
    </location>
</feature>
<dbReference type="OMA" id="NHEGTIR"/>
<evidence type="ECO:0000313" key="3">
    <source>
        <dbReference type="Proteomes" id="UP000001074"/>
    </source>
</evidence>
<keyword evidence="1" id="KW-0472">Membrane</keyword>
<dbReference type="eggNOG" id="KOG0157">
    <property type="taxonomic scope" value="Eukaryota"/>
</dbReference>
<dbReference type="HOGENOM" id="CLU_1199488_0_0_1"/>
<protein>
    <submittedName>
        <fullName evidence="2">Uncharacterized protein</fullName>
    </submittedName>
</protein>
<proteinExistence type="predicted"/>
<dbReference type="GeneTree" id="ENSGT00390000017622"/>
<keyword evidence="1" id="KW-0812">Transmembrane</keyword>
<dbReference type="STRING" id="59463.ENSMLUP00000007379"/>
<name>G1PAP9_MYOLU</name>
<evidence type="ECO:0000313" key="2">
    <source>
        <dbReference type="Ensembl" id="ENSMLUP00000007379.2"/>
    </source>
</evidence>
<reference evidence="2" key="3">
    <citation type="submission" date="2025-09" db="UniProtKB">
        <authorList>
            <consortium name="Ensembl"/>
        </authorList>
    </citation>
    <scope>IDENTIFICATION</scope>
</reference>
<keyword evidence="3" id="KW-1185">Reference proteome</keyword>
<organism evidence="2 3">
    <name type="scientific">Myotis lucifugus</name>
    <name type="common">Little brown bat</name>
    <dbReference type="NCBI Taxonomy" id="59463"/>
    <lineage>
        <taxon>Eukaryota</taxon>
        <taxon>Metazoa</taxon>
        <taxon>Chordata</taxon>
        <taxon>Craniata</taxon>
        <taxon>Vertebrata</taxon>
        <taxon>Euteleostomi</taxon>
        <taxon>Mammalia</taxon>
        <taxon>Eutheria</taxon>
        <taxon>Laurasiatheria</taxon>
        <taxon>Chiroptera</taxon>
        <taxon>Yangochiroptera</taxon>
        <taxon>Vespertilionidae</taxon>
        <taxon>Myotis</taxon>
    </lineage>
</organism>